<comment type="similarity">
    <text evidence="3">Belongs to the acetyltransferase family. RimJ subfamily.</text>
</comment>
<evidence type="ECO:0000313" key="6">
    <source>
        <dbReference type="Proteomes" id="UP000270616"/>
    </source>
</evidence>
<evidence type="ECO:0000256" key="1">
    <source>
        <dbReference type="ARBA" id="ARBA00022679"/>
    </source>
</evidence>
<comment type="caution">
    <text evidence="5">The sequence shown here is derived from an EMBL/GenBank/DDBJ whole genome shotgun (WGS) entry which is preliminary data.</text>
</comment>
<dbReference type="OrthoDB" id="5242221at2"/>
<gene>
    <name evidence="5" type="ORF">EDL96_06380</name>
</gene>
<accession>A0A3N3ZQR4</accession>
<evidence type="ECO:0000259" key="4">
    <source>
        <dbReference type="PROSITE" id="PS51186"/>
    </source>
</evidence>
<keyword evidence="6" id="KW-1185">Reference proteome</keyword>
<dbReference type="RefSeq" id="WP_123824963.1">
    <property type="nucleotide sequence ID" value="NZ_RKMF01000006.1"/>
</dbReference>
<evidence type="ECO:0000256" key="2">
    <source>
        <dbReference type="ARBA" id="ARBA00023315"/>
    </source>
</evidence>
<sequence>MTGRAMWPVSLSWGDLRLRPLRAADRDEWDAVRWRNREWLAPWEASQPEPSERPPSFGRFVREQNREARAGRCLPWLVTEQDPVTGRFRLVGQLTVSSITRGAFQSATVGYWIDGREAGRGIAPLAVAMATDFCFEHLGLHRMQVNIRPENAASLRVVEKLGFREEGYFKDYLHIAGSWADHRAFALTAPEVPAGLVRPFTGTDTGVTVHPR</sequence>
<reference evidence="5 6" key="1">
    <citation type="submission" date="2018-10" db="EMBL/GenBank/DDBJ databases">
        <title>Kocuria sp. M5W7-7, whole genome shotgun sequence.</title>
        <authorList>
            <person name="Tuo L."/>
        </authorList>
    </citation>
    <scope>NUCLEOTIDE SEQUENCE [LARGE SCALE GENOMIC DNA]</scope>
    <source>
        <strain evidence="5 6">M5W7-7</strain>
    </source>
</reference>
<evidence type="ECO:0000256" key="3">
    <source>
        <dbReference type="ARBA" id="ARBA00038502"/>
    </source>
</evidence>
<dbReference type="PANTHER" id="PTHR43792:SF8">
    <property type="entry name" value="[RIBOSOMAL PROTEIN US5]-ALANINE N-ACETYLTRANSFERASE"/>
    <property type="match status" value="1"/>
</dbReference>
<name>A0A3N3ZQR4_9MICC</name>
<protein>
    <submittedName>
        <fullName evidence="5">N-acetyltransferase</fullName>
    </submittedName>
</protein>
<dbReference type="GO" id="GO:0005737">
    <property type="term" value="C:cytoplasm"/>
    <property type="evidence" value="ECO:0007669"/>
    <property type="project" value="TreeGrafter"/>
</dbReference>
<keyword evidence="2" id="KW-0012">Acyltransferase</keyword>
<dbReference type="Gene3D" id="3.40.630.30">
    <property type="match status" value="1"/>
</dbReference>
<evidence type="ECO:0000313" key="5">
    <source>
        <dbReference type="EMBL" id="ROZ63552.1"/>
    </source>
</evidence>
<dbReference type="PANTHER" id="PTHR43792">
    <property type="entry name" value="GNAT FAMILY, PUTATIVE (AFU_ORTHOLOGUE AFUA_3G00765)-RELATED-RELATED"/>
    <property type="match status" value="1"/>
</dbReference>
<dbReference type="Proteomes" id="UP000270616">
    <property type="component" value="Unassembled WGS sequence"/>
</dbReference>
<organism evidence="5 6">
    <name type="scientific">Kocuria soli</name>
    <dbReference type="NCBI Taxonomy" id="2485125"/>
    <lineage>
        <taxon>Bacteria</taxon>
        <taxon>Bacillati</taxon>
        <taxon>Actinomycetota</taxon>
        <taxon>Actinomycetes</taxon>
        <taxon>Micrococcales</taxon>
        <taxon>Micrococcaceae</taxon>
        <taxon>Kocuria</taxon>
    </lineage>
</organism>
<dbReference type="SUPFAM" id="SSF55729">
    <property type="entry name" value="Acyl-CoA N-acyltransferases (Nat)"/>
    <property type="match status" value="1"/>
</dbReference>
<dbReference type="AlphaFoldDB" id="A0A3N3ZQR4"/>
<keyword evidence="1 5" id="KW-0808">Transferase</keyword>
<dbReference type="InterPro" id="IPR000182">
    <property type="entry name" value="GNAT_dom"/>
</dbReference>
<proteinExistence type="inferred from homology"/>
<dbReference type="EMBL" id="RKMF01000006">
    <property type="protein sequence ID" value="ROZ63552.1"/>
    <property type="molecule type" value="Genomic_DNA"/>
</dbReference>
<dbReference type="Pfam" id="PF13302">
    <property type="entry name" value="Acetyltransf_3"/>
    <property type="match status" value="1"/>
</dbReference>
<dbReference type="GO" id="GO:0008999">
    <property type="term" value="F:protein-N-terminal-alanine acetyltransferase activity"/>
    <property type="evidence" value="ECO:0007669"/>
    <property type="project" value="TreeGrafter"/>
</dbReference>
<feature type="domain" description="N-acetyltransferase" evidence="4">
    <location>
        <begin position="16"/>
        <end position="190"/>
    </location>
</feature>
<dbReference type="InterPro" id="IPR016181">
    <property type="entry name" value="Acyl_CoA_acyltransferase"/>
</dbReference>
<dbReference type="InterPro" id="IPR051531">
    <property type="entry name" value="N-acetyltransferase"/>
</dbReference>
<dbReference type="PROSITE" id="PS51186">
    <property type="entry name" value="GNAT"/>
    <property type="match status" value="1"/>
</dbReference>